<evidence type="ECO:0000256" key="5">
    <source>
        <dbReference type="ARBA" id="ARBA00034808"/>
    </source>
</evidence>
<protein>
    <recommendedName>
        <fullName evidence="5">DNA 3'-5' helicase</fullName>
        <ecNumber evidence="5">5.6.2.4</ecNumber>
    </recommendedName>
</protein>
<dbReference type="GO" id="GO:0009378">
    <property type="term" value="F:four-way junction helicase activity"/>
    <property type="evidence" value="ECO:0007669"/>
    <property type="project" value="TreeGrafter"/>
</dbReference>
<dbReference type="SUPFAM" id="SSF52540">
    <property type="entry name" value="P-loop containing nucleoside triphosphate hydrolases"/>
    <property type="match status" value="1"/>
</dbReference>
<dbReference type="InterPro" id="IPR027417">
    <property type="entry name" value="P-loop_NTPase"/>
</dbReference>
<dbReference type="PROSITE" id="PS51194">
    <property type="entry name" value="HELICASE_CTER"/>
    <property type="match status" value="1"/>
</dbReference>
<gene>
    <name evidence="7" type="ORF">PAXINDRAFT_156634</name>
</gene>
<dbReference type="OrthoDB" id="10261556at2759"/>
<dbReference type="HOGENOM" id="CLU_001103_19_6_1"/>
<dbReference type="Proteomes" id="UP000053647">
    <property type="component" value="Unassembled WGS sequence"/>
</dbReference>
<dbReference type="PANTHER" id="PTHR13710">
    <property type="entry name" value="DNA HELICASE RECQ FAMILY MEMBER"/>
    <property type="match status" value="1"/>
</dbReference>
<evidence type="ECO:0000256" key="3">
    <source>
        <dbReference type="ARBA" id="ARBA00023235"/>
    </source>
</evidence>
<dbReference type="EC" id="5.6.2.4" evidence="5"/>
<reference evidence="8" key="2">
    <citation type="submission" date="2015-01" db="EMBL/GenBank/DDBJ databases">
        <title>Evolutionary Origins and Diversification of the Mycorrhizal Mutualists.</title>
        <authorList>
            <consortium name="DOE Joint Genome Institute"/>
            <consortium name="Mycorrhizal Genomics Consortium"/>
            <person name="Kohler A."/>
            <person name="Kuo A."/>
            <person name="Nagy L.G."/>
            <person name="Floudas D."/>
            <person name="Copeland A."/>
            <person name="Barry K.W."/>
            <person name="Cichocki N."/>
            <person name="Veneault-Fourrey C."/>
            <person name="LaButti K."/>
            <person name="Lindquist E.A."/>
            <person name="Lipzen A."/>
            <person name="Lundell T."/>
            <person name="Morin E."/>
            <person name="Murat C."/>
            <person name="Riley R."/>
            <person name="Ohm R."/>
            <person name="Sun H."/>
            <person name="Tunlid A."/>
            <person name="Henrissat B."/>
            <person name="Grigoriev I.V."/>
            <person name="Hibbett D.S."/>
            <person name="Martin F."/>
        </authorList>
    </citation>
    <scope>NUCLEOTIDE SEQUENCE [LARGE SCALE GENOMIC DNA]</scope>
    <source>
        <strain evidence="8">ATCC 200175</strain>
    </source>
</reference>
<evidence type="ECO:0000256" key="2">
    <source>
        <dbReference type="ARBA" id="ARBA00023125"/>
    </source>
</evidence>
<evidence type="ECO:0000256" key="4">
    <source>
        <dbReference type="ARBA" id="ARBA00034617"/>
    </source>
</evidence>
<dbReference type="Pfam" id="PF00271">
    <property type="entry name" value="Helicase_C"/>
    <property type="match status" value="1"/>
</dbReference>
<keyword evidence="2" id="KW-0238">DNA-binding</keyword>
<proteinExistence type="inferred from homology"/>
<name>A0A0C9SV89_PAXIN</name>
<dbReference type="GO" id="GO:0043138">
    <property type="term" value="F:3'-5' DNA helicase activity"/>
    <property type="evidence" value="ECO:0007669"/>
    <property type="project" value="UniProtKB-EC"/>
</dbReference>
<evidence type="ECO:0000313" key="7">
    <source>
        <dbReference type="EMBL" id="KIJ13169.1"/>
    </source>
</evidence>
<accession>A0A0C9SV89</accession>
<sequence>MTVLSKVLESQKFGISTITINEDTPSDRELWDSIHMGKFQHLIVSPEQLGTYNGHLPRLARLLQEDRTFTRKIARVHIDEAHNIYMAGCANHGEDAFRPAYRTPFQALSATLPPHILDAVKHDLLISPDYINLRLPENRSNIAYATTSVIGSLQKFHSLDCLIPPKFHPPMVIPKTLVFHDCKQKASDAAIYNDNWLPVAMRNQGIVKHYHSDMSAEYLQKTYDNFSSDARTCRILHATAGASMGLDIRGIHIIIQYGMCKNMAKMLQRAG</sequence>
<dbReference type="GO" id="GO:0003677">
    <property type="term" value="F:DNA binding"/>
    <property type="evidence" value="ECO:0007669"/>
    <property type="project" value="UniProtKB-KW"/>
</dbReference>
<dbReference type="Gene3D" id="3.40.50.300">
    <property type="entry name" value="P-loop containing nucleotide triphosphate hydrolases"/>
    <property type="match status" value="2"/>
</dbReference>
<evidence type="ECO:0000313" key="8">
    <source>
        <dbReference type="Proteomes" id="UP000053647"/>
    </source>
</evidence>
<comment type="catalytic activity">
    <reaction evidence="4">
        <text>Couples ATP hydrolysis with the unwinding of duplex DNA by translocating in the 3'-5' direction.</text>
        <dbReference type="EC" id="5.6.2.4"/>
    </reaction>
</comment>
<keyword evidence="3" id="KW-0413">Isomerase</keyword>
<evidence type="ECO:0000259" key="6">
    <source>
        <dbReference type="PROSITE" id="PS51194"/>
    </source>
</evidence>
<keyword evidence="8" id="KW-1185">Reference proteome</keyword>
<feature type="domain" description="Helicase C-terminal" evidence="6">
    <location>
        <begin position="166"/>
        <end position="271"/>
    </location>
</feature>
<comment type="similarity">
    <text evidence="1">Belongs to the helicase family. RecQ subfamily.</text>
</comment>
<dbReference type="GO" id="GO:0005737">
    <property type="term" value="C:cytoplasm"/>
    <property type="evidence" value="ECO:0007669"/>
    <property type="project" value="TreeGrafter"/>
</dbReference>
<dbReference type="EMBL" id="KN819355">
    <property type="protein sequence ID" value="KIJ13169.1"/>
    <property type="molecule type" value="Genomic_DNA"/>
</dbReference>
<dbReference type="InterPro" id="IPR001650">
    <property type="entry name" value="Helicase_C-like"/>
</dbReference>
<dbReference type="GO" id="GO:0000724">
    <property type="term" value="P:double-strand break repair via homologous recombination"/>
    <property type="evidence" value="ECO:0007669"/>
    <property type="project" value="TreeGrafter"/>
</dbReference>
<organism evidence="7 8">
    <name type="scientific">Paxillus involutus ATCC 200175</name>
    <dbReference type="NCBI Taxonomy" id="664439"/>
    <lineage>
        <taxon>Eukaryota</taxon>
        <taxon>Fungi</taxon>
        <taxon>Dikarya</taxon>
        <taxon>Basidiomycota</taxon>
        <taxon>Agaricomycotina</taxon>
        <taxon>Agaricomycetes</taxon>
        <taxon>Agaricomycetidae</taxon>
        <taxon>Boletales</taxon>
        <taxon>Paxilineae</taxon>
        <taxon>Paxillaceae</taxon>
        <taxon>Paxillus</taxon>
    </lineage>
</organism>
<dbReference type="AlphaFoldDB" id="A0A0C9SV89"/>
<dbReference type="GO" id="GO:0005694">
    <property type="term" value="C:chromosome"/>
    <property type="evidence" value="ECO:0007669"/>
    <property type="project" value="TreeGrafter"/>
</dbReference>
<reference evidence="7 8" key="1">
    <citation type="submission" date="2014-06" db="EMBL/GenBank/DDBJ databases">
        <authorList>
            <consortium name="DOE Joint Genome Institute"/>
            <person name="Kuo A."/>
            <person name="Kohler A."/>
            <person name="Nagy L.G."/>
            <person name="Floudas D."/>
            <person name="Copeland A."/>
            <person name="Barry K.W."/>
            <person name="Cichocki N."/>
            <person name="Veneault-Fourrey C."/>
            <person name="LaButti K."/>
            <person name="Lindquist E.A."/>
            <person name="Lipzen A."/>
            <person name="Lundell T."/>
            <person name="Morin E."/>
            <person name="Murat C."/>
            <person name="Sun H."/>
            <person name="Tunlid A."/>
            <person name="Henrissat B."/>
            <person name="Grigoriev I.V."/>
            <person name="Hibbett D.S."/>
            <person name="Martin F."/>
            <person name="Nordberg H.P."/>
            <person name="Cantor M.N."/>
            <person name="Hua S.X."/>
        </authorList>
    </citation>
    <scope>NUCLEOTIDE SEQUENCE [LARGE SCALE GENOMIC DNA]</scope>
    <source>
        <strain evidence="7 8">ATCC 200175</strain>
    </source>
</reference>
<dbReference type="PANTHER" id="PTHR13710:SF105">
    <property type="entry name" value="ATP-DEPENDENT DNA HELICASE Q1"/>
    <property type="match status" value="1"/>
</dbReference>
<evidence type="ECO:0000256" key="1">
    <source>
        <dbReference type="ARBA" id="ARBA00005446"/>
    </source>
</evidence>